<accession>A0A1S2LCF2</accession>
<evidence type="ECO:0000256" key="1">
    <source>
        <dbReference type="SAM" id="SignalP"/>
    </source>
</evidence>
<dbReference type="EMBL" id="MLQQ01000040">
    <property type="protein sequence ID" value="OIJ10178.1"/>
    <property type="molecule type" value="Genomic_DNA"/>
</dbReference>
<dbReference type="PROSITE" id="PS51257">
    <property type="entry name" value="PROKAR_LIPOPROTEIN"/>
    <property type="match status" value="1"/>
</dbReference>
<reference evidence="3 4" key="1">
    <citation type="submission" date="2016-10" db="EMBL/GenBank/DDBJ databases">
        <title>Draft genome sequences of four alkaliphilic bacteria belonging to the Anaerobacillus genus.</title>
        <authorList>
            <person name="Bassil N.M."/>
            <person name="Lloyd J.R."/>
        </authorList>
    </citation>
    <scope>NUCLEOTIDE SEQUENCE [LARGE SCALE GENOMIC DNA]</scope>
    <source>
        <strain evidence="3 4">DSM 15340</strain>
    </source>
</reference>
<feature type="chain" id="PRO_5010313447" description="YtkA-like domain-containing protein" evidence="1">
    <location>
        <begin position="24"/>
        <end position="150"/>
    </location>
</feature>
<evidence type="ECO:0000313" key="3">
    <source>
        <dbReference type="EMBL" id="OIJ10178.1"/>
    </source>
</evidence>
<dbReference type="AlphaFoldDB" id="A0A1S2LCF2"/>
<protein>
    <recommendedName>
        <fullName evidence="2">YtkA-like domain-containing protein</fullName>
    </recommendedName>
</protein>
<comment type="caution">
    <text evidence="3">The sequence shown here is derived from an EMBL/GenBank/DDBJ whole genome shotgun (WGS) entry which is preliminary data.</text>
</comment>
<gene>
    <name evidence="3" type="ORF">BKP35_13785</name>
</gene>
<feature type="domain" description="YtkA-like" evidence="2">
    <location>
        <begin position="33"/>
        <end position="113"/>
    </location>
</feature>
<dbReference type="InterPro" id="IPR032693">
    <property type="entry name" value="YtkA-like_dom"/>
</dbReference>
<name>A0A1S2LCF2_9BACI</name>
<dbReference type="Proteomes" id="UP000180098">
    <property type="component" value="Unassembled WGS sequence"/>
</dbReference>
<evidence type="ECO:0000313" key="4">
    <source>
        <dbReference type="Proteomes" id="UP000180098"/>
    </source>
</evidence>
<organism evidence="3 4">
    <name type="scientific">Anaerobacillus arseniciselenatis</name>
    <dbReference type="NCBI Taxonomy" id="85682"/>
    <lineage>
        <taxon>Bacteria</taxon>
        <taxon>Bacillati</taxon>
        <taxon>Bacillota</taxon>
        <taxon>Bacilli</taxon>
        <taxon>Bacillales</taxon>
        <taxon>Bacillaceae</taxon>
        <taxon>Anaerobacillus</taxon>
    </lineage>
</organism>
<proteinExistence type="predicted"/>
<feature type="signal peptide" evidence="1">
    <location>
        <begin position="1"/>
        <end position="23"/>
    </location>
</feature>
<dbReference type="RefSeq" id="WP_071313942.1">
    <property type="nucleotide sequence ID" value="NZ_MLQQ01000040.1"/>
</dbReference>
<keyword evidence="4" id="KW-1185">Reference proteome</keyword>
<dbReference type="Pfam" id="PF13115">
    <property type="entry name" value="YtkA"/>
    <property type="match status" value="1"/>
</dbReference>
<evidence type="ECO:0000259" key="2">
    <source>
        <dbReference type="Pfam" id="PF13115"/>
    </source>
</evidence>
<sequence>MKKIIVTSLFLILLLAACNNVKEQEVEEINLLDPIKVELNMKSQLVVDDEMVTEAVVTQKGEPVTDANEVVFEIWQHGNPDSYQLLEGVNEGEGAYEVSWTARDVGVYYIYYHVTARGMHRMEKHQFVVGDVDVDKILEIPDERPEKHMH</sequence>
<keyword evidence="1" id="KW-0732">Signal</keyword>